<feature type="transmembrane region" description="Helical" evidence="5">
    <location>
        <begin position="104"/>
        <end position="125"/>
    </location>
</feature>
<keyword evidence="6" id="KW-0067">ATP-binding</keyword>
<keyword evidence="7" id="KW-1185">Reference proteome</keyword>
<evidence type="ECO:0000256" key="1">
    <source>
        <dbReference type="ARBA" id="ARBA00004651"/>
    </source>
</evidence>
<organism evidence="6 7">
    <name type="scientific">Candidatus Marimicrobium litorale</name>
    <dbReference type="NCBI Taxonomy" id="2518991"/>
    <lineage>
        <taxon>Bacteria</taxon>
        <taxon>Pseudomonadati</taxon>
        <taxon>Pseudomonadota</taxon>
        <taxon>Gammaproteobacteria</taxon>
        <taxon>Cellvibrionales</taxon>
        <taxon>Halieaceae</taxon>
        <taxon>Marimicrobium</taxon>
    </lineage>
</organism>
<name>A0ABT3T9B6_9GAMM</name>
<feature type="transmembrane region" description="Helical" evidence="5">
    <location>
        <begin position="131"/>
        <end position="148"/>
    </location>
</feature>
<sequence>MRALEGNELLYGYAPRTSLALFALVAVATAVLFFGFALLEYRSNMAIIDTCRRYQASGAQQALSLSSRLPHWFSPEKSPRRVSFRHLQQILSTDVSHRSRMARLLLRSVIPAVRVMLSAGAILYINLQFSLLIFVIIGIPIAGLYWVSKKIADTITSRERGSQPVFAQQLELLSTSWENKAHLLPGAIDQELALGQAGSRHRLYFKRLKAKTFGQLLMNTANTLGLMVLVLSLGFWVLQEEQGNWSLWVTYLIALRYFFTSLNRVVQAVVKSARFNRQVRRFMEFLAAATLAANSPNPENTPCPDRVLHAYQGGDTYSDDDDFDED</sequence>
<dbReference type="Gene3D" id="1.20.1560.10">
    <property type="entry name" value="ABC transporter type 1, transmembrane domain"/>
    <property type="match status" value="1"/>
</dbReference>
<dbReference type="Proteomes" id="UP001143304">
    <property type="component" value="Unassembled WGS sequence"/>
</dbReference>
<evidence type="ECO:0000256" key="5">
    <source>
        <dbReference type="SAM" id="Phobius"/>
    </source>
</evidence>
<keyword evidence="2 5" id="KW-0812">Transmembrane</keyword>
<dbReference type="SUPFAM" id="SSF90123">
    <property type="entry name" value="ABC transporter transmembrane region"/>
    <property type="match status" value="1"/>
</dbReference>
<dbReference type="InterPro" id="IPR036640">
    <property type="entry name" value="ABC1_TM_sf"/>
</dbReference>
<reference evidence="6" key="1">
    <citation type="submission" date="2019-02" db="EMBL/GenBank/DDBJ databases">
        <authorList>
            <person name="Li S.-H."/>
        </authorList>
    </citation>
    <scope>NUCLEOTIDE SEQUENCE</scope>
    <source>
        <strain evidence="6">IMCC11814</strain>
    </source>
</reference>
<keyword evidence="3 5" id="KW-1133">Transmembrane helix</keyword>
<keyword evidence="4 5" id="KW-0472">Membrane</keyword>
<gene>
    <name evidence="6" type="ORF">EYC82_16090</name>
</gene>
<dbReference type="GO" id="GO:0005524">
    <property type="term" value="F:ATP binding"/>
    <property type="evidence" value="ECO:0007669"/>
    <property type="project" value="UniProtKB-KW"/>
</dbReference>
<feature type="transmembrane region" description="Helical" evidence="5">
    <location>
        <begin position="245"/>
        <end position="266"/>
    </location>
</feature>
<evidence type="ECO:0000313" key="7">
    <source>
        <dbReference type="Proteomes" id="UP001143304"/>
    </source>
</evidence>
<feature type="transmembrane region" description="Helical" evidence="5">
    <location>
        <begin position="20"/>
        <end position="39"/>
    </location>
</feature>
<protein>
    <submittedName>
        <fullName evidence="6">ABC transporter ATP-binding protein</fullName>
    </submittedName>
</protein>
<proteinExistence type="predicted"/>
<evidence type="ECO:0000256" key="4">
    <source>
        <dbReference type="ARBA" id="ARBA00023136"/>
    </source>
</evidence>
<dbReference type="EMBL" id="SHNO01000001">
    <property type="protein sequence ID" value="MCX2978878.1"/>
    <property type="molecule type" value="Genomic_DNA"/>
</dbReference>
<feature type="transmembrane region" description="Helical" evidence="5">
    <location>
        <begin position="216"/>
        <end position="239"/>
    </location>
</feature>
<keyword evidence="6" id="KW-0547">Nucleotide-binding</keyword>
<evidence type="ECO:0000256" key="3">
    <source>
        <dbReference type="ARBA" id="ARBA00022989"/>
    </source>
</evidence>
<evidence type="ECO:0000256" key="2">
    <source>
        <dbReference type="ARBA" id="ARBA00022692"/>
    </source>
</evidence>
<dbReference type="RefSeq" id="WP_279250571.1">
    <property type="nucleotide sequence ID" value="NZ_SHNO01000001.1"/>
</dbReference>
<comment type="subcellular location">
    <subcellularLocation>
        <location evidence="1">Cell membrane</location>
        <topology evidence="1">Multi-pass membrane protein</topology>
    </subcellularLocation>
</comment>
<evidence type="ECO:0000313" key="6">
    <source>
        <dbReference type="EMBL" id="MCX2978878.1"/>
    </source>
</evidence>
<comment type="caution">
    <text evidence="6">The sequence shown here is derived from an EMBL/GenBank/DDBJ whole genome shotgun (WGS) entry which is preliminary data.</text>
</comment>
<accession>A0ABT3T9B6</accession>